<evidence type="ECO:0000313" key="2">
    <source>
        <dbReference type="Proteomes" id="UP000272706"/>
    </source>
</evidence>
<dbReference type="SUPFAM" id="SSF55920">
    <property type="entry name" value="Creatinase/aminopeptidase"/>
    <property type="match status" value="1"/>
</dbReference>
<name>A0A3A5JSR9_9HYPH</name>
<dbReference type="InterPro" id="IPR036005">
    <property type="entry name" value="Creatinase/aminopeptidase-like"/>
</dbReference>
<proteinExistence type="predicted"/>
<protein>
    <submittedName>
        <fullName evidence="1">Uncharacterized protein</fullName>
    </submittedName>
</protein>
<dbReference type="Proteomes" id="UP000272706">
    <property type="component" value="Unassembled WGS sequence"/>
</dbReference>
<accession>A0A3A5JSR9</accession>
<evidence type="ECO:0000313" key="1">
    <source>
        <dbReference type="EMBL" id="RJT23994.1"/>
    </source>
</evidence>
<comment type="caution">
    <text evidence="1">The sequence shown here is derived from an EMBL/GenBank/DDBJ whole genome shotgun (WGS) entry which is preliminary data.</text>
</comment>
<dbReference type="EMBL" id="QZWZ01000079">
    <property type="protein sequence ID" value="RJT23994.1"/>
    <property type="molecule type" value="Genomic_DNA"/>
</dbReference>
<keyword evidence="2" id="KW-1185">Reference proteome</keyword>
<dbReference type="Gene3D" id="3.40.350.10">
    <property type="entry name" value="Creatinase/prolidase N-terminal domain"/>
    <property type="match status" value="1"/>
</dbReference>
<dbReference type="OrthoDB" id="9806388at2"/>
<dbReference type="InterPro" id="IPR029149">
    <property type="entry name" value="Creatin/AminoP/Spt16_N"/>
</dbReference>
<gene>
    <name evidence="1" type="ORF">D3227_38100</name>
</gene>
<reference evidence="1 2" key="1">
    <citation type="submission" date="2018-09" db="EMBL/GenBank/DDBJ databases">
        <title>Mesorhizobium carmichaelinearum sp. nov. isolated from Carmichaelinea spp. root nodules in New Zealand.</title>
        <authorList>
            <person name="De Meyer S.E."/>
        </authorList>
    </citation>
    <scope>NUCLEOTIDE SEQUENCE [LARGE SCALE GENOMIC DNA]</scope>
    <source>
        <strain evidence="1 2">ICMP19557</strain>
    </source>
</reference>
<dbReference type="AlphaFoldDB" id="A0A3A5JSR9"/>
<organism evidence="1 2">
    <name type="scientific">Mesorhizobium waimense</name>
    <dbReference type="NCBI Taxonomy" id="1300307"/>
    <lineage>
        <taxon>Bacteria</taxon>
        <taxon>Pseudomonadati</taxon>
        <taxon>Pseudomonadota</taxon>
        <taxon>Alphaproteobacteria</taxon>
        <taxon>Hyphomicrobiales</taxon>
        <taxon>Phyllobacteriaceae</taxon>
        <taxon>Mesorhizobium</taxon>
    </lineage>
</organism>
<sequence length="155" mass="16942">MLNPREITGLPRPATFDSRQTFRLLADLLARRGLDKAHLGTEHAFLPVADAPSFAGACPKARWSDASGIVSMLRMVKSPQEIAKLTLGGHAAEAGVHAILSELKVGVTPQELWDVYCRAAAVEVDRHGAQGLFCTDRNHHRRAVRDGTWPAGRTW</sequence>